<dbReference type="EMBL" id="MHOD01000002">
    <property type="protein sequence ID" value="OGZ58654.1"/>
    <property type="molecule type" value="Genomic_DNA"/>
</dbReference>
<evidence type="ECO:0000256" key="2">
    <source>
        <dbReference type="ARBA" id="ARBA00010207"/>
    </source>
</evidence>
<evidence type="ECO:0000256" key="7">
    <source>
        <dbReference type="ARBA" id="ARBA00022741"/>
    </source>
</evidence>
<evidence type="ECO:0000256" key="9">
    <source>
        <dbReference type="ARBA" id="ARBA00022842"/>
    </source>
</evidence>
<dbReference type="STRING" id="1802158.A2827_03300"/>
<proteinExistence type="inferred from homology"/>
<dbReference type="InterPro" id="IPR010978">
    <property type="entry name" value="tRNA-bd_arm"/>
</dbReference>
<protein>
    <recommendedName>
        <fullName evidence="13">Phenylalanine--tRNA ligase alpha subunit</fullName>
        <ecNumber evidence="13">6.1.1.20</ecNumber>
    </recommendedName>
    <alternativeName>
        <fullName evidence="13">Phenylalanyl-tRNA synthetase alpha subunit</fullName>
        <shortName evidence="13">PheRS</shortName>
    </alternativeName>
</protein>
<keyword evidence="5 13" id="KW-0436">Ligase</keyword>
<dbReference type="GO" id="GO:0000287">
    <property type="term" value="F:magnesium ion binding"/>
    <property type="evidence" value="ECO:0007669"/>
    <property type="project" value="UniProtKB-UniRule"/>
</dbReference>
<name>A0A1G2H852_9BACT</name>
<keyword evidence="6 13" id="KW-0479">Metal-binding</keyword>
<evidence type="ECO:0000256" key="3">
    <source>
        <dbReference type="ARBA" id="ARBA00011209"/>
    </source>
</evidence>
<dbReference type="PANTHER" id="PTHR11538">
    <property type="entry name" value="PHENYLALANYL-TRNA SYNTHETASE"/>
    <property type="match status" value="1"/>
</dbReference>
<dbReference type="InterPro" id="IPR002319">
    <property type="entry name" value="Phenylalanyl-tRNA_Synthase"/>
</dbReference>
<keyword evidence="8 13" id="KW-0067">ATP-binding</keyword>
<evidence type="ECO:0000256" key="6">
    <source>
        <dbReference type="ARBA" id="ARBA00022723"/>
    </source>
</evidence>
<evidence type="ECO:0000256" key="12">
    <source>
        <dbReference type="ARBA" id="ARBA00049255"/>
    </source>
</evidence>
<dbReference type="GO" id="GO:0005737">
    <property type="term" value="C:cytoplasm"/>
    <property type="evidence" value="ECO:0007669"/>
    <property type="project" value="UniProtKB-SubCell"/>
</dbReference>
<dbReference type="GO" id="GO:0000049">
    <property type="term" value="F:tRNA binding"/>
    <property type="evidence" value="ECO:0007669"/>
    <property type="project" value="InterPro"/>
</dbReference>
<sequence length="343" mass="39027">MDIDEIKKEILSKSNLKELDAAHKKYLGKNGSLNVELKALKDLPPDERKAKAPELQRLKREIDAAVVERAGYLKRKEIESSLESEIIDITAPGVKIEMGHIHPLTKVQDRMNEIFTSLGFEIVEGPEVETEWYNFDALNIPEDHPARDMWDTFWLAPENRESETENQNLLLRTHTSPVQIRYMETHHSPLRIITSGRVFRHEASDASHDIQFHQLEGLMVDKNITVANFKAVIGEFLKGLFAGKVQTRLRPAYFPFVEPGFEVMMSCANCDAKGCPVCSKTGWLEVMGAGMVHPNVFKAVGYDVNEVQGFAFGIGIDRIAMMKYKIDDIRLFYGGDLKFLRQF</sequence>
<dbReference type="InterPro" id="IPR006195">
    <property type="entry name" value="aa-tRNA-synth_II"/>
</dbReference>
<dbReference type="InterPro" id="IPR022911">
    <property type="entry name" value="Phe_tRNA_ligase_alpha1_bac"/>
</dbReference>
<evidence type="ECO:0000256" key="13">
    <source>
        <dbReference type="HAMAP-Rule" id="MF_00281"/>
    </source>
</evidence>
<dbReference type="FunFam" id="3.30.930.10:FF:000089">
    <property type="entry name" value="Phenylalanine--tRNA ligase alpha subunit"/>
    <property type="match status" value="1"/>
</dbReference>
<dbReference type="InterPro" id="IPR004188">
    <property type="entry name" value="Phe-tRNA_ligase_II_N"/>
</dbReference>
<dbReference type="PROSITE" id="PS50862">
    <property type="entry name" value="AA_TRNA_LIGASE_II"/>
    <property type="match status" value="1"/>
</dbReference>
<dbReference type="EC" id="6.1.1.20" evidence="13"/>
<comment type="cofactor">
    <cofactor evidence="13">
        <name>Mg(2+)</name>
        <dbReference type="ChEBI" id="CHEBI:18420"/>
    </cofactor>
    <text evidence="13">Binds 2 magnesium ions per tetramer.</text>
</comment>
<evidence type="ECO:0000313" key="15">
    <source>
        <dbReference type="EMBL" id="OGZ58654.1"/>
    </source>
</evidence>
<dbReference type="SUPFAM" id="SSF46589">
    <property type="entry name" value="tRNA-binding arm"/>
    <property type="match status" value="1"/>
</dbReference>
<dbReference type="InterPro" id="IPR045864">
    <property type="entry name" value="aa-tRNA-synth_II/BPL/LPL"/>
</dbReference>
<dbReference type="GO" id="GO:0006432">
    <property type="term" value="P:phenylalanyl-tRNA aminoacylation"/>
    <property type="evidence" value="ECO:0007669"/>
    <property type="project" value="UniProtKB-UniRule"/>
</dbReference>
<evidence type="ECO:0000256" key="10">
    <source>
        <dbReference type="ARBA" id="ARBA00022917"/>
    </source>
</evidence>
<comment type="subcellular location">
    <subcellularLocation>
        <location evidence="1 13">Cytoplasm</location>
    </subcellularLocation>
</comment>
<evidence type="ECO:0000256" key="11">
    <source>
        <dbReference type="ARBA" id="ARBA00023146"/>
    </source>
</evidence>
<accession>A0A1G2H852</accession>
<keyword evidence="10 13" id="KW-0648">Protein biosynthesis</keyword>
<dbReference type="GO" id="GO:0004826">
    <property type="term" value="F:phenylalanine-tRNA ligase activity"/>
    <property type="evidence" value="ECO:0007669"/>
    <property type="project" value="UniProtKB-UniRule"/>
</dbReference>
<comment type="caution">
    <text evidence="15">The sequence shown here is derived from an EMBL/GenBank/DDBJ whole genome shotgun (WGS) entry which is preliminary data.</text>
</comment>
<dbReference type="PANTHER" id="PTHR11538:SF41">
    <property type="entry name" value="PHENYLALANINE--TRNA LIGASE, MITOCHONDRIAL"/>
    <property type="match status" value="1"/>
</dbReference>
<dbReference type="Proteomes" id="UP000177932">
    <property type="component" value="Unassembled WGS sequence"/>
</dbReference>
<evidence type="ECO:0000256" key="1">
    <source>
        <dbReference type="ARBA" id="ARBA00004496"/>
    </source>
</evidence>
<comment type="subunit">
    <text evidence="3 13">Tetramer of two alpha and two beta subunits.</text>
</comment>
<reference evidence="15 16" key="1">
    <citation type="journal article" date="2016" name="Nat. Commun.">
        <title>Thousands of microbial genomes shed light on interconnected biogeochemical processes in an aquifer system.</title>
        <authorList>
            <person name="Anantharaman K."/>
            <person name="Brown C.T."/>
            <person name="Hug L.A."/>
            <person name="Sharon I."/>
            <person name="Castelle C.J."/>
            <person name="Probst A.J."/>
            <person name="Thomas B.C."/>
            <person name="Singh A."/>
            <person name="Wilkins M.J."/>
            <person name="Karaoz U."/>
            <person name="Brodie E.L."/>
            <person name="Williams K.H."/>
            <person name="Hubbard S.S."/>
            <person name="Banfield J.F."/>
        </authorList>
    </citation>
    <scope>NUCLEOTIDE SEQUENCE [LARGE SCALE GENOMIC DNA]</scope>
</reference>
<organism evidence="15 16">
    <name type="scientific">Candidatus Spechtbacteria bacterium RIFCSPHIGHO2_01_FULL_43_30</name>
    <dbReference type="NCBI Taxonomy" id="1802158"/>
    <lineage>
        <taxon>Bacteria</taxon>
        <taxon>Candidatus Spechtiibacteriota</taxon>
    </lineage>
</organism>
<dbReference type="AlphaFoldDB" id="A0A1G2H852"/>
<comment type="similarity">
    <text evidence="2 13">Belongs to the class-II aminoacyl-tRNA synthetase family. Phe-tRNA synthetase alpha subunit type 1 subfamily.</text>
</comment>
<dbReference type="GO" id="GO:0005524">
    <property type="term" value="F:ATP binding"/>
    <property type="evidence" value="ECO:0007669"/>
    <property type="project" value="UniProtKB-UniRule"/>
</dbReference>
<gene>
    <name evidence="13" type="primary">pheS</name>
    <name evidence="15" type="ORF">A2827_03300</name>
</gene>
<dbReference type="SUPFAM" id="SSF55681">
    <property type="entry name" value="Class II aaRS and biotin synthetases"/>
    <property type="match status" value="1"/>
</dbReference>
<dbReference type="HAMAP" id="MF_00281">
    <property type="entry name" value="Phe_tRNA_synth_alpha1"/>
    <property type="match status" value="1"/>
</dbReference>
<dbReference type="InterPro" id="IPR004529">
    <property type="entry name" value="Phe-tRNA-synth_IIc_asu"/>
</dbReference>
<feature type="domain" description="Aminoacyl-transfer RNA synthetases class-II family profile" evidence="14">
    <location>
        <begin position="105"/>
        <end position="322"/>
    </location>
</feature>
<dbReference type="Pfam" id="PF01409">
    <property type="entry name" value="tRNA-synt_2d"/>
    <property type="match status" value="1"/>
</dbReference>
<keyword evidence="9 13" id="KW-0460">Magnesium</keyword>
<evidence type="ECO:0000259" key="14">
    <source>
        <dbReference type="PROSITE" id="PS50862"/>
    </source>
</evidence>
<dbReference type="Gene3D" id="3.30.930.10">
    <property type="entry name" value="Bira Bifunctional Protein, Domain 2"/>
    <property type="match status" value="1"/>
</dbReference>
<keyword evidence="4 13" id="KW-0963">Cytoplasm</keyword>
<comment type="catalytic activity">
    <reaction evidence="12 13">
        <text>tRNA(Phe) + L-phenylalanine + ATP = L-phenylalanyl-tRNA(Phe) + AMP + diphosphate + H(+)</text>
        <dbReference type="Rhea" id="RHEA:19413"/>
        <dbReference type="Rhea" id="RHEA-COMP:9668"/>
        <dbReference type="Rhea" id="RHEA-COMP:9699"/>
        <dbReference type="ChEBI" id="CHEBI:15378"/>
        <dbReference type="ChEBI" id="CHEBI:30616"/>
        <dbReference type="ChEBI" id="CHEBI:33019"/>
        <dbReference type="ChEBI" id="CHEBI:58095"/>
        <dbReference type="ChEBI" id="CHEBI:78442"/>
        <dbReference type="ChEBI" id="CHEBI:78531"/>
        <dbReference type="ChEBI" id="CHEBI:456215"/>
        <dbReference type="EC" id="6.1.1.20"/>
    </reaction>
</comment>
<evidence type="ECO:0000256" key="4">
    <source>
        <dbReference type="ARBA" id="ARBA00022490"/>
    </source>
</evidence>
<keyword evidence="11 13" id="KW-0030">Aminoacyl-tRNA synthetase</keyword>
<dbReference type="NCBIfam" id="TIGR00468">
    <property type="entry name" value="pheS"/>
    <property type="match status" value="1"/>
</dbReference>
<dbReference type="CDD" id="cd00496">
    <property type="entry name" value="PheRS_alpha_core"/>
    <property type="match status" value="1"/>
</dbReference>
<dbReference type="Pfam" id="PF02912">
    <property type="entry name" value="Phe_tRNA-synt_N"/>
    <property type="match status" value="1"/>
</dbReference>
<keyword evidence="7 13" id="KW-0547">Nucleotide-binding</keyword>
<evidence type="ECO:0000256" key="8">
    <source>
        <dbReference type="ARBA" id="ARBA00022840"/>
    </source>
</evidence>
<evidence type="ECO:0000256" key="5">
    <source>
        <dbReference type="ARBA" id="ARBA00022598"/>
    </source>
</evidence>
<evidence type="ECO:0000313" key="16">
    <source>
        <dbReference type="Proteomes" id="UP000177932"/>
    </source>
</evidence>
<feature type="binding site" evidence="13">
    <location>
        <position position="258"/>
    </location>
    <ligand>
        <name>Mg(2+)</name>
        <dbReference type="ChEBI" id="CHEBI:18420"/>
        <note>shared with beta subunit</note>
    </ligand>
</feature>